<evidence type="ECO:0000313" key="2">
    <source>
        <dbReference type="EMBL" id="OWV28613.1"/>
    </source>
</evidence>
<accession>A0A246RWT8</accession>
<dbReference type="Proteomes" id="UP000197334">
    <property type="component" value="Unassembled WGS sequence"/>
</dbReference>
<reference evidence="2 3" key="1">
    <citation type="submission" date="2014-08" db="EMBL/GenBank/DDBJ databases">
        <title>Draft genome sequence of a novel L-asparaginase producing marine bacterium, Halomonas campaniensis.</title>
        <authorList>
            <person name="Sundarakrishnan B."/>
            <person name="Moushumi Priya A."/>
            <person name="Raman G."/>
            <person name="Sakthivel N."/>
            <person name="Park S."/>
            <person name="Jayachandran S."/>
        </authorList>
    </citation>
    <scope>NUCLEOTIDE SEQUENCE [LARGE SCALE GENOMIC DNA]</scope>
    <source>
        <strain evidence="2 3">SK03</strain>
    </source>
</reference>
<keyword evidence="3" id="KW-1185">Reference proteome</keyword>
<evidence type="ECO:0000313" key="3">
    <source>
        <dbReference type="Proteomes" id="UP000197334"/>
    </source>
</evidence>
<dbReference type="RefSeq" id="WP_205737520.1">
    <property type="nucleotide sequence ID" value="NZ_JPUA01000034.1"/>
</dbReference>
<sequence length="242" mass="27147">MLTLWNKIGALGSLASIVGLFLFFVPLIFNKANDPVVTSDLYIKSARFRPMETFFLRPVEGEVNDFFETAFLYITVLNLGDSDLFLTSMEVADVDSKGILSNAYSSSGLGPDISKNTPVRIPAGKEVELSFSGGFKFNGMVDLFDLDRLSKEPYFSDLSPRISLRNDLVEEFNEILVSLFSGQANIRVAFYVGNENLLTEHDFTITKGVDIFDNTGKVQHSYFLGDLIHWLRSPYSEYVLTK</sequence>
<dbReference type="EMBL" id="JPUA01000034">
    <property type="protein sequence ID" value="OWV28613.1"/>
    <property type="molecule type" value="Genomic_DNA"/>
</dbReference>
<proteinExistence type="predicted"/>
<name>A0A246RWT8_9GAMM</name>
<feature type="transmembrane region" description="Helical" evidence="1">
    <location>
        <begin position="9"/>
        <end position="29"/>
    </location>
</feature>
<protein>
    <submittedName>
        <fullName evidence="2">Uncharacterized protein</fullName>
    </submittedName>
</protein>
<keyword evidence="1" id="KW-0472">Membrane</keyword>
<organism evidence="2 3">
    <name type="scientific">Halomonas campaniensis</name>
    <dbReference type="NCBI Taxonomy" id="213554"/>
    <lineage>
        <taxon>Bacteria</taxon>
        <taxon>Pseudomonadati</taxon>
        <taxon>Pseudomonadota</taxon>
        <taxon>Gammaproteobacteria</taxon>
        <taxon>Oceanospirillales</taxon>
        <taxon>Halomonadaceae</taxon>
        <taxon>Halomonas</taxon>
    </lineage>
</organism>
<gene>
    <name evidence="2" type="ORF">JI62_13070</name>
</gene>
<keyword evidence="1" id="KW-0812">Transmembrane</keyword>
<evidence type="ECO:0000256" key="1">
    <source>
        <dbReference type="SAM" id="Phobius"/>
    </source>
</evidence>
<dbReference type="AlphaFoldDB" id="A0A246RWT8"/>
<keyword evidence="1" id="KW-1133">Transmembrane helix</keyword>
<comment type="caution">
    <text evidence="2">The sequence shown here is derived from an EMBL/GenBank/DDBJ whole genome shotgun (WGS) entry which is preliminary data.</text>
</comment>